<dbReference type="Gene3D" id="2.60.34.10">
    <property type="entry name" value="Substrate Binding Domain Of DNAk, Chain A, domain 1"/>
    <property type="match status" value="1"/>
</dbReference>
<dbReference type="Proteomes" id="UP001341281">
    <property type="component" value="Chromosome 08"/>
</dbReference>
<dbReference type="SUPFAM" id="SSF100920">
    <property type="entry name" value="Heat shock protein 70kD (HSP70), peptide-binding domain"/>
    <property type="match status" value="1"/>
</dbReference>
<name>A0AAQ3X8S8_PASNO</name>
<dbReference type="EMBL" id="CP144752">
    <property type="protein sequence ID" value="WVZ88721.1"/>
    <property type="molecule type" value="Genomic_DNA"/>
</dbReference>
<keyword evidence="2" id="KW-0067">ATP-binding</keyword>
<dbReference type="Pfam" id="PF00012">
    <property type="entry name" value="HSP70"/>
    <property type="match status" value="1"/>
</dbReference>
<organism evidence="3 4">
    <name type="scientific">Paspalum notatum var. saurae</name>
    <dbReference type="NCBI Taxonomy" id="547442"/>
    <lineage>
        <taxon>Eukaryota</taxon>
        <taxon>Viridiplantae</taxon>
        <taxon>Streptophyta</taxon>
        <taxon>Embryophyta</taxon>
        <taxon>Tracheophyta</taxon>
        <taxon>Spermatophyta</taxon>
        <taxon>Magnoliopsida</taxon>
        <taxon>Liliopsida</taxon>
        <taxon>Poales</taxon>
        <taxon>Poaceae</taxon>
        <taxon>PACMAD clade</taxon>
        <taxon>Panicoideae</taxon>
        <taxon>Andropogonodae</taxon>
        <taxon>Paspaleae</taxon>
        <taxon>Paspalinae</taxon>
        <taxon>Paspalum</taxon>
    </lineage>
</organism>
<dbReference type="GO" id="GO:0140662">
    <property type="term" value="F:ATP-dependent protein folding chaperone"/>
    <property type="evidence" value="ECO:0007669"/>
    <property type="project" value="InterPro"/>
</dbReference>
<protein>
    <submittedName>
        <fullName evidence="3">Uncharacterized protein</fullName>
    </submittedName>
</protein>
<accession>A0AAQ3X8S8</accession>
<keyword evidence="4" id="KW-1185">Reference proteome</keyword>
<evidence type="ECO:0000256" key="2">
    <source>
        <dbReference type="ARBA" id="ARBA00022840"/>
    </source>
</evidence>
<dbReference type="PANTHER" id="PTHR19375">
    <property type="entry name" value="HEAT SHOCK PROTEIN 70KDA"/>
    <property type="match status" value="1"/>
</dbReference>
<reference evidence="3 4" key="1">
    <citation type="submission" date="2024-02" db="EMBL/GenBank/DDBJ databases">
        <title>High-quality chromosome-scale genome assembly of Pensacola bahiagrass (Paspalum notatum Flugge var. saurae).</title>
        <authorList>
            <person name="Vega J.M."/>
            <person name="Podio M."/>
            <person name="Orjuela J."/>
            <person name="Siena L.A."/>
            <person name="Pessino S.C."/>
            <person name="Combes M.C."/>
            <person name="Mariac C."/>
            <person name="Albertini E."/>
            <person name="Pupilli F."/>
            <person name="Ortiz J.P.A."/>
            <person name="Leblanc O."/>
        </authorList>
    </citation>
    <scope>NUCLEOTIDE SEQUENCE [LARGE SCALE GENOMIC DNA]</scope>
    <source>
        <strain evidence="3">R1</strain>
        <tissue evidence="3">Leaf</tissue>
    </source>
</reference>
<dbReference type="AlphaFoldDB" id="A0AAQ3X8S8"/>
<evidence type="ECO:0000313" key="4">
    <source>
        <dbReference type="Proteomes" id="UP001341281"/>
    </source>
</evidence>
<proteinExistence type="predicted"/>
<sequence>MLVDVTPLSLGVETTGGAMTVLIPRNTTVPTGKERLFSTCSDNQDSVLVRVYEGEEATTRDNYLLGRFELSGTAEDQTTVKKSEITISGDAGGLATRRTSAWCGTARSTMYKAEEEQMKEVWGKQWEQPRQER</sequence>
<dbReference type="InterPro" id="IPR029047">
    <property type="entry name" value="HSP70_peptide-bd_sf"/>
</dbReference>
<gene>
    <name evidence="3" type="ORF">U9M48_035206</name>
</gene>
<evidence type="ECO:0000313" key="3">
    <source>
        <dbReference type="EMBL" id="WVZ88721.1"/>
    </source>
</evidence>
<dbReference type="GO" id="GO:0005524">
    <property type="term" value="F:ATP binding"/>
    <property type="evidence" value="ECO:0007669"/>
    <property type="project" value="UniProtKB-KW"/>
</dbReference>
<dbReference type="InterPro" id="IPR013126">
    <property type="entry name" value="Hsp_70_fam"/>
</dbReference>
<keyword evidence="1" id="KW-0547">Nucleotide-binding</keyword>
<evidence type="ECO:0000256" key="1">
    <source>
        <dbReference type="ARBA" id="ARBA00022741"/>
    </source>
</evidence>